<keyword evidence="3" id="KW-1003">Cell membrane</keyword>
<feature type="transmembrane region" description="Helical" evidence="7">
    <location>
        <begin position="437"/>
        <end position="458"/>
    </location>
</feature>
<evidence type="ECO:0000256" key="3">
    <source>
        <dbReference type="ARBA" id="ARBA00022475"/>
    </source>
</evidence>
<feature type="transmembrane region" description="Helical" evidence="7">
    <location>
        <begin position="160"/>
        <end position="178"/>
    </location>
</feature>
<evidence type="ECO:0000256" key="1">
    <source>
        <dbReference type="ARBA" id="ARBA00004651"/>
    </source>
</evidence>
<dbReference type="OrthoDB" id="9772725at2"/>
<dbReference type="CDD" id="cd17346">
    <property type="entry name" value="MFS_DtpA_like"/>
    <property type="match status" value="1"/>
</dbReference>
<name>A0A2T0BPS3_9CLOT</name>
<dbReference type="AlphaFoldDB" id="A0A2T0BPS3"/>
<dbReference type="GO" id="GO:0015833">
    <property type="term" value="P:peptide transport"/>
    <property type="evidence" value="ECO:0007669"/>
    <property type="project" value="InterPro"/>
</dbReference>
<proteinExistence type="predicted"/>
<protein>
    <submittedName>
        <fullName evidence="8">Di-/tripeptide transporter</fullName>
    </submittedName>
</protein>
<evidence type="ECO:0000256" key="5">
    <source>
        <dbReference type="ARBA" id="ARBA00022989"/>
    </source>
</evidence>
<dbReference type="Proteomes" id="UP000237798">
    <property type="component" value="Unassembled WGS sequence"/>
</dbReference>
<dbReference type="RefSeq" id="WP_106008574.1">
    <property type="nucleotide sequence ID" value="NZ_JALCPJ010000044.1"/>
</dbReference>
<dbReference type="EMBL" id="PVXP01000010">
    <property type="protein sequence ID" value="PRR85896.1"/>
    <property type="molecule type" value="Genomic_DNA"/>
</dbReference>
<dbReference type="NCBIfam" id="TIGR00924">
    <property type="entry name" value="yjdL_sub1_fam"/>
    <property type="match status" value="1"/>
</dbReference>
<evidence type="ECO:0000313" key="8">
    <source>
        <dbReference type="EMBL" id="PRR85896.1"/>
    </source>
</evidence>
<keyword evidence="2" id="KW-0813">Transport</keyword>
<keyword evidence="5 7" id="KW-1133">Transmembrane helix</keyword>
<accession>A0A2T0BPS3</accession>
<evidence type="ECO:0000256" key="4">
    <source>
        <dbReference type="ARBA" id="ARBA00022692"/>
    </source>
</evidence>
<feature type="transmembrane region" description="Helical" evidence="7">
    <location>
        <begin position="399"/>
        <end position="416"/>
    </location>
</feature>
<feature type="transmembrane region" description="Helical" evidence="7">
    <location>
        <begin position="368"/>
        <end position="393"/>
    </location>
</feature>
<feature type="transmembrane region" description="Helical" evidence="7">
    <location>
        <begin position="335"/>
        <end position="356"/>
    </location>
</feature>
<keyword evidence="9" id="KW-1185">Reference proteome</keyword>
<feature type="transmembrane region" description="Helical" evidence="7">
    <location>
        <begin position="31"/>
        <end position="50"/>
    </location>
</feature>
<comment type="caution">
    <text evidence="8">The sequence shown here is derived from an EMBL/GenBank/DDBJ whole genome shotgun (WGS) entry which is preliminary data.</text>
</comment>
<feature type="transmembrane region" description="Helical" evidence="7">
    <location>
        <begin position="126"/>
        <end position="148"/>
    </location>
</feature>
<reference evidence="8 9" key="1">
    <citation type="submission" date="2018-03" db="EMBL/GenBank/DDBJ databases">
        <title>Genome sequence of Clostridium luticellarii DSM 29923.</title>
        <authorList>
            <person name="Poehlein A."/>
            <person name="Daniel R."/>
        </authorList>
    </citation>
    <scope>NUCLEOTIDE SEQUENCE [LARGE SCALE GENOMIC DNA]</scope>
    <source>
        <strain evidence="8 9">DSM 29923</strain>
    </source>
</reference>
<dbReference type="GO" id="GO:0005886">
    <property type="term" value="C:plasma membrane"/>
    <property type="evidence" value="ECO:0007669"/>
    <property type="project" value="UniProtKB-SubCell"/>
</dbReference>
<comment type="subcellular location">
    <subcellularLocation>
        <location evidence="1">Cell membrane</location>
        <topology evidence="1">Multi-pass membrane protein</topology>
    </subcellularLocation>
</comment>
<dbReference type="PANTHER" id="PTHR23517">
    <property type="entry name" value="RESISTANCE PROTEIN MDTM, PUTATIVE-RELATED-RELATED"/>
    <property type="match status" value="1"/>
</dbReference>
<evidence type="ECO:0000256" key="7">
    <source>
        <dbReference type="SAM" id="Phobius"/>
    </source>
</evidence>
<keyword evidence="6 7" id="KW-0472">Membrane</keyword>
<feature type="transmembrane region" description="Helical" evidence="7">
    <location>
        <begin position="255"/>
        <end position="276"/>
    </location>
</feature>
<dbReference type="Pfam" id="PF00854">
    <property type="entry name" value="PTR2"/>
    <property type="match status" value="1"/>
</dbReference>
<feature type="transmembrane region" description="Helical" evidence="7">
    <location>
        <begin position="70"/>
        <end position="87"/>
    </location>
</feature>
<dbReference type="SUPFAM" id="SSF103473">
    <property type="entry name" value="MFS general substrate transporter"/>
    <property type="match status" value="2"/>
</dbReference>
<feature type="transmembrane region" description="Helical" evidence="7">
    <location>
        <begin position="464"/>
        <end position="484"/>
    </location>
</feature>
<dbReference type="GO" id="GO:1904680">
    <property type="term" value="F:peptide transmembrane transporter activity"/>
    <property type="evidence" value="ECO:0007669"/>
    <property type="project" value="InterPro"/>
</dbReference>
<dbReference type="Gene3D" id="1.20.1250.20">
    <property type="entry name" value="MFS general substrate transporter like domains"/>
    <property type="match status" value="1"/>
</dbReference>
<dbReference type="PANTHER" id="PTHR23517:SF15">
    <property type="entry name" value="PROTON-DEPENDENT OLIGOPEPTIDE FAMILY TRANSPORT PROTEIN"/>
    <property type="match status" value="1"/>
</dbReference>
<dbReference type="InterPro" id="IPR005279">
    <property type="entry name" value="Dipep/tripep_permease"/>
</dbReference>
<dbReference type="InterPro" id="IPR000109">
    <property type="entry name" value="POT_fam"/>
</dbReference>
<feature type="transmembrane region" description="Helical" evidence="7">
    <location>
        <begin position="288"/>
        <end position="308"/>
    </location>
</feature>
<feature type="transmembrane region" description="Helical" evidence="7">
    <location>
        <begin position="99"/>
        <end position="120"/>
    </location>
</feature>
<keyword evidence="4 7" id="KW-0812">Transmembrane</keyword>
<sequence length="493" mass="53847">MGKKEAMRIDFKEDKRFIGHPKGMQITSTMALAQAFANYGMTAILIYYLYTSVSEGGLGFSHANAAQFVNVYTAFAGIAGIIGGYVADRFLGVRKAITIGYAVATAGYFLLAVPGGGPALYLASQIMLLAAAVCRGNSLYALAGKLYAKDDGRRDSGFSIMYVMNNVGAVAPVITGTIAQVLNYHMGFLFAAVIQFIGWIIYVASQNKVFGDAGIEPDDPFSDEKRNKMLFGITASLLVFVLVVVVLFVTGIVTPTAFCNVVSVVSIFIPIIYIVYIYNSKKTSKEEAVRIIPFIFIFAANCFNMMIWNQSTTILAIYAAERVNMNFFGFKLTPAAFQTVPAVYAIIFGTLAASLWTKMKEKQPNTPLKFGIGTVFYGLATLFMIMPFVLYPANVKVNPMWLMIFYALMIWGEAMTSPVGMSTASKVAPVAFTAQMMTVWQLGLSTGSGLSALAVNFYKEGSESIYFLEIGGVTFLIGLILWIFNKKLNKMME</sequence>
<evidence type="ECO:0000256" key="6">
    <source>
        <dbReference type="ARBA" id="ARBA00023136"/>
    </source>
</evidence>
<evidence type="ECO:0000313" key="9">
    <source>
        <dbReference type="Proteomes" id="UP000237798"/>
    </source>
</evidence>
<feature type="transmembrane region" description="Helical" evidence="7">
    <location>
        <begin position="229"/>
        <end position="249"/>
    </location>
</feature>
<feature type="transmembrane region" description="Helical" evidence="7">
    <location>
        <begin position="184"/>
        <end position="204"/>
    </location>
</feature>
<gene>
    <name evidence="8" type="primary">dtpT_1</name>
    <name evidence="8" type="ORF">CLLU_11000</name>
</gene>
<dbReference type="InterPro" id="IPR036259">
    <property type="entry name" value="MFS_trans_sf"/>
</dbReference>
<evidence type="ECO:0000256" key="2">
    <source>
        <dbReference type="ARBA" id="ARBA00022448"/>
    </source>
</evidence>
<organism evidence="8 9">
    <name type="scientific">Clostridium luticellarii</name>
    <dbReference type="NCBI Taxonomy" id="1691940"/>
    <lineage>
        <taxon>Bacteria</taxon>
        <taxon>Bacillati</taxon>
        <taxon>Bacillota</taxon>
        <taxon>Clostridia</taxon>
        <taxon>Eubacteriales</taxon>
        <taxon>Clostridiaceae</taxon>
        <taxon>Clostridium</taxon>
    </lineage>
</organism>
<dbReference type="InterPro" id="IPR050171">
    <property type="entry name" value="MFS_Transporters"/>
</dbReference>